<proteinExistence type="predicted"/>
<feature type="chain" id="PRO_5032271702" evidence="1">
    <location>
        <begin position="33"/>
        <end position="184"/>
    </location>
</feature>
<dbReference type="Proteomes" id="UP000664940">
    <property type="component" value="Unassembled WGS sequence"/>
</dbReference>
<name>A0A833ZAY9_9CHIR</name>
<reference evidence="2 3" key="1">
    <citation type="journal article" date="2020" name="Nature">
        <title>Six reference-quality genomes reveal evolution of bat adaptations.</title>
        <authorList>
            <person name="Jebb D."/>
            <person name="Huang Z."/>
            <person name="Pippel M."/>
            <person name="Hughes G.M."/>
            <person name="Lavrichenko K."/>
            <person name="Devanna P."/>
            <person name="Winkler S."/>
            <person name="Jermiin L.S."/>
            <person name="Skirmuntt E.C."/>
            <person name="Katzourakis A."/>
            <person name="Burkitt-Gray L."/>
            <person name="Ray D.A."/>
            <person name="Sullivan K.A.M."/>
            <person name="Roscito J.G."/>
            <person name="Kirilenko B.M."/>
            <person name="Davalos L.M."/>
            <person name="Corthals A.P."/>
            <person name="Power M.L."/>
            <person name="Jones G."/>
            <person name="Ransome R.D."/>
            <person name="Dechmann D.K.N."/>
            <person name="Locatelli A.G."/>
            <person name="Puechmaille S.J."/>
            <person name="Fedrigo O."/>
            <person name="Jarvis E.D."/>
            <person name="Hiller M."/>
            <person name="Vernes S.C."/>
            <person name="Myers E.W."/>
            <person name="Teeling E.C."/>
        </authorList>
    </citation>
    <scope>NUCLEOTIDE SEQUENCE [LARGE SCALE GENOMIC DNA]</scope>
    <source>
        <strain evidence="2">Bat1K_MPI-CBG_1</strain>
    </source>
</reference>
<dbReference type="AlphaFoldDB" id="A0A833ZAY9"/>
<protein>
    <submittedName>
        <fullName evidence="2">Uncharacterized protein</fullName>
    </submittedName>
</protein>
<evidence type="ECO:0000256" key="1">
    <source>
        <dbReference type="SAM" id="SignalP"/>
    </source>
</evidence>
<evidence type="ECO:0000313" key="3">
    <source>
        <dbReference type="Proteomes" id="UP000664940"/>
    </source>
</evidence>
<feature type="signal peptide" evidence="1">
    <location>
        <begin position="1"/>
        <end position="32"/>
    </location>
</feature>
<evidence type="ECO:0000313" key="2">
    <source>
        <dbReference type="EMBL" id="KAF6088355.1"/>
    </source>
</evidence>
<gene>
    <name evidence="2" type="ORF">HJG60_008202</name>
</gene>
<accession>A0A833ZAY9</accession>
<sequence length="184" mass="20035">MLSPVPRLVGRDTILVSLTLLMVFACPQRVRAPPPPRLVPISLLMKTQGDPLQISGGSLCAALIPWLSVLGTHPLVCPDSHLHPQLTAALGSLPSSLLVPQPEDSPRAGSRGGHSTPLACFLSFRDHCPLLVSVQSFEKHCFMCLVWLLFCLLQVDAYDPCHSILAESSSLCCQLFHLYDHKPL</sequence>
<dbReference type="EMBL" id="JABVXQ010000010">
    <property type="protein sequence ID" value="KAF6088355.1"/>
    <property type="molecule type" value="Genomic_DNA"/>
</dbReference>
<comment type="caution">
    <text evidence="2">The sequence shown here is derived from an EMBL/GenBank/DDBJ whole genome shotgun (WGS) entry which is preliminary data.</text>
</comment>
<keyword evidence="1" id="KW-0732">Signal</keyword>
<dbReference type="PROSITE" id="PS51257">
    <property type="entry name" value="PROKAR_LIPOPROTEIN"/>
    <property type="match status" value="1"/>
</dbReference>
<organism evidence="2 3">
    <name type="scientific">Phyllostomus discolor</name>
    <name type="common">pale spear-nosed bat</name>
    <dbReference type="NCBI Taxonomy" id="89673"/>
    <lineage>
        <taxon>Eukaryota</taxon>
        <taxon>Metazoa</taxon>
        <taxon>Chordata</taxon>
        <taxon>Craniata</taxon>
        <taxon>Vertebrata</taxon>
        <taxon>Euteleostomi</taxon>
        <taxon>Mammalia</taxon>
        <taxon>Eutheria</taxon>
        <taxon>Laurasiatheria</taxon>
        <taxon>Chiroptera</taxon>
        <taxon>Yangochiroptera</taxon>
        <taxon>Phyllostomidae</taxon>
        <taxon>Phyllostominae</taxon>
        <taxon>Phyllostomus</taxon>
    </lineage>
</organism>